<dbReference type="Proteomes" id="UP000179807">
    <property type="component" value="Unassembled WGS sequence"/>
</dbReference>
<proteinExistence type="predicted"/>
<feature type="region of interest" description="Disordered" evidence="1">
    <location>
        <begin position="669"/>
        <end position="697"/>
    </location>
</feature>
<gene>
    <name evidence="2" type="ORF">TRFO_31906</name>
</gene>
<dbReference type="RefSeq" id="XP_068354417.1">
    <property type="nucleotide sequence ID" value="XM_068508196.1"/>
</dbReference>
<feature type="region of interest" description="Disordered" evidence="1">
    <location>
        <begin position="505"/>
        <end position="536"/>
    </location>
</feature>
<feature type="compositionally biased region" description="Polar residues" evidence="1">
    <location>
        <begin position="340"/>
        <end position="350"/>
    </location>
</feature>
<feature type="compositionally biased region" description="Polar residues" evidence="1">
    <location>
        <begin position="669"/>
        <end position="679"/>
    </location>
</feature>
<feature type="compositionally biased region" description="Basic and acidic residues" evidence="1">
    <location>
        <begin position="96"/>
        <end position="105"/>
    </location>
</feature>
<feature type="region of interest" description="Disordered" evidence="1">
    <location>
        <begin position="609"/>
        <end position="630"/>
    </location>
</feature>
<feature type="compositionally biased region" description="Basic and acidic residues" evidence="1">
    <location>
        <begin position="516"/>
        <end position="531"/>
    </location>
</feature>
<dbReference type="AlphaFoldDB" id="A0A1J4JQ87"/>
<keyword evidence="3" id="KW-1185">Reference proteome</keyword>
<dbReference type="GeneID" id="94842900"/>
<accession>A0A1J4JQ87</accession>
<feature type="region of interest" description="Disordered" evidence="1">
    <location>
        <begin position="330"/>
        <end position="396"/>
    </location>
</feature>
<protein>
    <submittedName>
        <fullName evidence="2">Uncharacterized protein</fullName>
    </submittedName>
</protein>
<evidence type="ECO:0000256" key="1">
    <source>
        <dbReference type="SAM" id="MobiDB-lite"/>
    </source>
</evidence>
<evidence type="ECO:0000313" key="2">
    <source>
        <dbReference type="EMBL" id="OHT01281.1"/>
    </source>
</evidence>
<feature type="compositionally biased region" description="Basic and acidic residues" evidence="1">
    <location>
        <begin position="579"/>
        <end position="590"/>
    </location>
</feature>
<organism evidence="2 3">
    <name type="scientific">Tritrichomonas foetus</name>
    <dbReference type="NCBI Taxonomy" id="1144522"/>
    <lineage>
        <taxon>Eukaryota</taxon>
        <taxon>Metamonada</taxon>
        <taxon>Parabasalia</taxon>
        <taxon>Tritrichomonadida</taxon>
        <taxon>Tritrichomonadidae</taxon>
        <taxon>Tritrichomonas</taxon>
    </lineage>
</organism>
<feature type="region of interest" description="Disordered" evidence="1">
    <location>
        <begin position="571"/>
        <end position="597"/>
    </location>
</feature>
<feature type="compositionally biased region" description="Polar residues" evidence="1">
    <location>
        <begin position="359"/>
        <end position="377"/>
    </location>
</feature>
<dbReference type="EMBL" id="MLAK01000918">
    <property type="protein sequence ID" value="OHT01281.1"/>
    <property type="molecule type" value="Genomic_DNA"/>
</dbReference>
<sequence length="890" mass="100635">MSKIDFQLSLADRSTLVSKTTERRAKRYRLHKQYEQHYLAEIDSYVREAEILVEDSNIGKDVSYRGQSFSSLGKYSPPRKSPVKKKKTDNEGEINGEIKNKEKTKNPNVVEKSSKSKSGLGSPASPPRKIGSPRSPNAKSSRPLARSKRPVLIIDNDEIVHHKEPENKKKAKTLLNENDNYFVSVKAIQKEKGISNIDINSININNSNQDIGLENLAIENDNQLNLQNLNLSRNQILIETKNDKQLIKKNENNYQENKGNTIQNENNMFMDASHMHESDLSSNDEILENEHFVNANLNDEKLSKSSYSSASSNLSSKVEKSMQYTTQIVIGDPTDENENSQDYKNNNPNIMPSEETDADNNNLTLNKEQENDNVSNDQNHDQMNDSIENDSVSSYNDVSVSQSSQFDSIRMRGMRVSIPELDTDDIFSNLPNENQKKATLDNDNKSIEKVSVDENLMNNETIDENTNEIKSKDIISSTETFDSQKEIKNSPLKFVDALEMSSDGDDDIRIPIPKIPNHDKKISQNDEKLNEISENGQKIENIEKEIEDIMGNIAQITTSLKDSTAKVEITQSNNDNEENDSHNPHSKTESENLPSNIPPKIQIEMKSIVPSPPRSRSPILPLPKNNSYDLPKKVNSFEVDHEKMMDEKIPEPKIRSPMKRLSNEYYKRQNNISESNQQLKNHDESDEGEEKTKSAQSLNVFDRIGQINRNDRVGSYILPIDNDGLAYKKFLSTDAFSASTSDIEISEEPKSKPNYIFSAPTAMNIQSNKSPLISFSASSGDNLKRLTKDHSSDSEDSISLFSISKNQKQQAMKKASILNLNKKSHGSLNVLKNKPHSFLSLGNEDYKPKLKRSYRLILDTSSDEDTIGNDAIYAKHNYENSNGEEEEESI</sequence>
<reference evidence="2" key="1">
    <citation type="submission" date="2016-10" db="EMBL/GenBank/DDBJ databases">
        <authorList>
            <person name="Benchimol M."/>
            <person name="Almeida L.G."/>
            <person name="Vasconcelos A.T."/>
            <person name="Perreira-Neves A."/>
            <person name="Rosa I.A."/>
            <person name="Tasca T."/>
            <person name="Bogo M.R."/>
            <person name="de Souza W."/>
        </authorList>
    </citation>
    <scope>NUCLEOTIDE SEQUENCE [LARGE SCALE GENOMIC DNA]</scope>
    <source>
        <strain evidence="2">K</strain>
    </source>
</reference>
<evidence type="ECO:0000313" key="3">
    <source>
        <dbReference type="Proteomes" id="UP000179807"/>
    </source>
</evidence>
<comment type="caution">
    <text evidence="2">The sequence shown here is derived from an EMBL/GenBank/DDBJ whole genome shotgun (WGS) entry which is preliminary data.</text>
</comment>
<name>A0A1J4JQ87_9EUKA</name>
<dbReference type="VEuPathDB" id="TrichDB:TRFO_31906"/>
<feature type="region of interest" description="Disordered" evidence="1">
    <location>
        <begin position="63"/>
        <end position="150"/>
    </location>
</feature>